<dbReference type="NCBIfam" id="TIGR03623">
    <property type="entry name" value="probable DNA repair protein"/>
    <property type="match status" value="1"/>
</dbReference>
<dbReference type="SUPFAM" id="SSF52540">
    <property type="entry name" value="P-loop containing nucleoside triphosphate hydrolases"/>
    <property type="match status" value="1"/>
</dbReference>
<dbReference type="InterPro" id="IPR027417">
    <property type="entry name" value="P-loop_NTPase"/>
</dbReference>
<reference evidence="2" key="1">
    <citation type="submission" date="2016-10" db="EMBL/GenBank/DDBJ databases">
        <authorList>
            <person name="de Groot N.N."/>
        </authorList>
    </citation>
    <scope>NUCLEOTIDE SEQUENCE</scope>
</reference>
<dbReference type="EMBL" id="FPHR01000005">
    <property type="protein sequence ID" value="SFV76578.1"/>
    <property type="molecule type" value="Genomic_DNA"/>
</dbReference>
<name>A0A1W1D7I0_9ZZZZ</name>
<dbReference type="Pfam" id="PF12705">
    <property type="entry name" value="PDDEXK_1"/>
    <property type="match status" value="1"/>
</dbReference>
<organism evidence="2">
    <name type="scientific">hydrothermal vent metagenome</name>
    <dbReference type="NCBI Taxonomy" id="652676"/>
    <lineage>
        <taxon>unclassified sequences</taxon>
        <taxon>metagenomes</taxon>
        <taxon>ecological metagenomes</taxon>
    </lineage>
</organism>
<dbReference type="AlphaFoldDB" id="A0A1W1D7I0"/>
<evidence type="ECO:0000313" key="2">
    <source>
        <dbReference type="EMBL" id="SFV76578.1"/>
    </source>
</evidence>
<sequence length="822" mass="93380">MYLTADLSQIDTTDTIVVANNRQVLAFKRSFSKQHPNTQLPEIFSWQQYLKNYWKSQQFQNNQRLIDATEQRYLLESSLDACSQTIHSQLINEVVKNYDYCTNHLIELSALAHSKIQICEVFAQWITYYQQAKQQLNLVDTNDLGGLILKDRTDFKSPYVYGFKTLTPLQQKIFNAVNYQIISSECTNISEQHCFDNTLDEINAAALWAKQQHQDNPQHSIVIVCPQLSDLQHQLISIFDQTFDDQLVETGQKSYNISLGLPLSQYGLVGHCLNLLEISDQLKTDKINTTLFTKVLHSVYVHGHHQEKNARHSLSNRATALALEYFSLDALTSVIDTCPILLEMIDQIKSIPSVNQSLSDHLLSFNNTLSVWGFATDRQLSSSEYQLFNKYLSSTLTLNQLSLHQGKCSSNTARHRLNEMTNQVVFQPQASKTNIQIIGSLEAEGLHFDQAWVMGMTHDFLPAKLNAPRFISSEIAVQHQIPFSSYELVQSDAQDTLTNLSSLADKVIFSYAKSHFESEQMPSPLLDFPTESDPQINAQVIPITTELIEDEITTKFNKAVVKSGVSILKDQMACAFKGFAHRLNVECYDEPHIGLDRREQGNVIHTALQYIYEEVDSKSALLALDQTQLTKLINQKIYSALKRYQNSGFKAIEQDRLQSLLLKFIETDKLRENFRVLATERSVQVNIAELSFNTRLDRLDEMDNGDQIVFDYKTGSSSTAKWCGQEIIEPQLPIYSVTNNTQGAAFIELNSSSVSFKGLSKDPDSLPKQSSYKGKCQEWDDQLNSWKVKLNQASSDFQSGQAQVLPNKTACDYCEFDLLCRV</sequence>
<dbReference type="InterPro" id="IPR038726">
    <property type="entry name" value="PDDEXK_AddAB-type"/>
</dbReference>
<dbReference type="Gene3D" id="3.90.320.10">
    <property type="match status" value="1"/>
</dbReference>
<proteinExistence type="predicted"/>
<evidence type="ECO:0000259" key="1">
    <source>
        <dbReference type="Pfam" id="PF12705"/>
    </source>
</evidence>
<accession>A0A1W1D7I0</accession>
<dbReference type="InterPro" id="IPR011604">
    <property type="entry name" value="PDDEXK-like_dom_sf"/>
</dbReference>
<gene>
    <name evidence="2" type="ORF">MNB_SUP05-4-39</name>
</gene>
<feature type="domain" description="PD-(D/E)XK endonuclease-like" evidence="1">
    <location>
        <begin position="567"/>
        <end position="821"/>
    </location>
</feature>
<dbReference type="InterPro" id="IPR019925">
    <property type="entry name" value="DNA_repair_protein_predicted"/>
</dbReference>
<protein>
    <recommendedName>
        <fullName evidence="1">PD-(D/E)XK endonuclease-like domain-containing protein</fullName>
    </recommendedName>
</protein>